<keyword evidence="3" id="KW-0548">Nucleotidyltransferase</keyword>
<dbReference type="SMART" id="SM00052">
    <property type="entry name" value="EAL"/>
    <property type="match status" value="1"/>
</dbReference>
<gene>
    <name evidence="3" type="ORF">PT015_12180</name>
</gene>
<proteinExistence type="predicted"/>
<dbReference type="InterPro" id="IPR000160">
    <property type="entry name" value="GGDEF_dom"/>
</dbReference>
<keyword evidence="3" id="KW-0378">Hydrolase</keyword>
<dbReference type="CDD" id="cd01949">
    <property type="entry name" value="GGDEF"/>
    <property type="match status" value="1"/>
</dbReference>
<dbReference type="InterPro" id="IPR052155">
    <property type="entry name" value="Biofilm_reg_signaling"/>
</dbReference>
<dbReference type="NCBIfam" id="TIGR00254">
    <property type="entry name" value="GGDEF"/>
    <property type="match status" value="1"/>
</dbReference>
<dbReference type="Pfam" id="PF00990">
    <property type="entry name" value="GGDEF"/>
    <property type="match status" value="1"/>
</dbReference>
<keyword evidence="4" id="KW-1185">Reference proteome</keyword>
<keyword evidence="3" id="KW-0808">Transferase</keyword>
<dbReference type="SUPFAM" id="SSF55781">
    <property type="entry name" value="GAF domain-like"/>
    <property type="match status" value="1"/>
</dbReference>
<reference evidence="3 4" key="1">
    <citation type="journal article" date="2023" name="Microbiol. Resour. Announc.">
        <title>Complete Genome Sequence of Mycobacterium wuenschmanii, a novel Nontuberculous Mycobacterium Isolated from a captive population of Amazon Milk Frogs.</title>
        <authorList>
            <person name="Hicks J."/>
            <person name="Zeineldin M."/>
            <person name="Ward H."/>
            <person name="Wuenschmann A."/>
            <person name="Camp P."/>
            <person name="Farrell D."/>
            <person name="Lehman K."/>
            <person name="Thacker T."/>
            <person name="Cuthbert E."/>
        </authorList>
    </citation>
    <scope>NUCLEOTIDE SEQUENCE [LARGE SCALE GENOMIC DNA]</scope>
    <source>
        <strain evidence="3 4">Wuenschmanii</strain>
    </source>
</reference>
<dbReference type="EMBL" id="CP126981">
    <property type="protein sequence ID" value="WIM85720.1"/>
    <property type="molecule type" value="Genomic_DNA"/>
</dbReference>
<dbReference type="InterPro" id="IPR035919">
    <property type="entry name" value="EAL_sf"/>
</dbReference>
<name>A0ABY8VRT8_9MYCO</name>
<dbReference type="PANTHER" id="PTHR44757">
    <property type="entry name" value="DIGUANYLATE CYCLASE DGCP"/>
    <property type="match status" value="1"/>
</dbReference>
<dbReference type="PROSITE" id="PS50883">
    <property type="entry name" value="EAL"/>
    <property type="match status" value="1"/>
</dbReference>
<dbReference type="SMART" id="SM00267">
    <property type="entry name" value="GGDEF"/>
    <property type="match status" value="1"/>
</dbReference>
<evidence type="ECO:0000259" key="2">
    <source>
        <dbReference type="PROSITE" id="PS50887"/>
    </source>
</evidence>
<dbReference type="InterPro" id="IPR029787">
    <property type="entry name" value="Nucleotide_cyclase"/>
</dbReference>
<dbReference type="EC" id="3.1.4.52" evidence="3"/>
<dbReference type="SUPFAM" id="SSF55073">
    <property type="entry name" value="Nucleotide cyclase"/>
    <property type="match status" value="1"/>
</dbReference>
<evidence type="ECO:0000313" key="4">
    <source>
        <dbReference type="Proteomes" id="UP001236585"/>
    </source>
</evidence>
<dbReference type="InterPro" id="IPR001633">
    <property type="entry name" value="EAL_dom"/>
</dbReference>
<sequence>MPANLALITSIANQLLEATAETAPRASEKVLAQLVEHFDLRYAFLRYSDHNIRASVLAAEWPPRTGVGDPDPFAVVSFSSDHPALAVCDNGKELVTVHRDYDDGMSACPLVAGGRTGPPMVAAAPLIAGTLTTGVLGFVKCRGRKWKAEARHTIKTVASLFTQFQARISAEERLRHLAEHDDLTGLRNRRALLAHLTDRLAPRRTGPVAVLYIDLDRLKAINDSLGHAAGDWFIRNFADRLRACAGDEGVVARLGGDEFVVVPNKPMTTHAAEVFADRIRNTVHDRLTIDDQTITRTVSVGVASGMPGRDLVADLLHRADEAVLTAKRAGGNRIITASDNSLKRLIRNDIRGHLQGDPRNDSLLLRYLPEVDLWTGAIVATEALVRWRHPARGVLLPDSFIGVAESMNLAGDLDRWVLRTACADFSGWRSRGVGHSASLRVNVSPLQLTTPGFVAMVGETVAEFGMDDGSLCLEITERAVVNDVESTTRTLTQLNELGVQTSIDDFDTGYAVLSHLESLPVNALKIDPRFVRDLGSSVNDLAIVRAIIGLAEAFDLDLIAEGVETPAAAKALMHHGCRRAQGYLFSRPVTAETMEALLAARRVPMPFFTDEEALTRAVI</sequence>
<dbReference type="CDD" id="cd01948">
    <property type="entry name" value="EAL"/>
    <property type="match status" value="1"/>
</dbReference>
<accession>A0ABY8VRT8</accession>
<dbReference type="EC" id="2.7.7.65" evidence="3"/>
<feature type="domain" description="GGDEF" evidence="2">
    <location>
        <begin position="206"/>
        <end position="339"/>
    </location>
</feature>
<dbReference type="Gene3D" id="3.20.20.450">
    <property type="entry name" value="EAL domain"/>
    <property type="match status" value="1"/>
</dbReference>
<dbReference type="PANTHER" id="PTHR44757:SF2">
    <property type="entry name" value="BIOFILM ARCHITECTURE MAINTENANCE PROTEIN MBAA"/>
    <property type="match status" value="1"/>
</dbReference>
<organism evidence="3 4">
    <name type="scientific">Candidatus Mycobacterium wuenschmannii</name>
    <dbReference type="NCBI Taxonomy" id="3027808"/>
    <lineage>
        <taxon>Bacteria</taxon>
        <taxon>Bacillati</taxon>
        <taxon>Actinomycetota</taxon>
        <taxon>Actinomycetes</taxon>
        <taxon>Mycobacteriales</taxon>
        <taxon>Mycobacteriaceae</taxon>
        <taxon>Mycobacterium</taxon>
    </lineage>
</organism>
<dbReference type="Gene3D" id="3.30.70.270">
    <property type="match status" value="1"/>
</dbReference>
<feature type="domain" description="EAL" evidence="1">
    <location>
        <begin position="343"/>
        <end position="602"/>
    </location>
</feature>
<dbReference type="Pfam" id="PF00563">
    <property type="entry name" value="EAL"/>
    <property type="match status" value="1"/>
</dbReference>
<dbReference type="GO" id="GO:0052621">
    <property type="term" value="F:diguanylate cyclase activity"/>
    <property type="evidence" value="ECO:0007669"/>
    <property type="project" value="UniProtKB-EC"/>
</dbReference>
<evidence type="ECO:0000313" key="3">
    <source>
        <dbReference type="EMBL" id="WIM85720.1"/>
    </source>
</evidence>
<dbReference type="InterPro" id="IPR043128">
    <property type="entry name" value="Rev_trsase/Diguanyl_cyclase"/>
</dbReference>
<dbReference type="SUPFAM" id="SSF141868">
    <property type="entry name" value="EAL domain-like"/>
    <property type="match status" value="1"/>
</dbReference>
<dbReference type="Proteomes" id="UP001236585">
    <property type="component" value="Chromosome"/>
</dbReference>
<dbReference type="PROSITE" id="PS50887">
    <property type="entry name" value="GGDEF"/>
    <property type="match status" value="1"/>
</dbReference>
<dbReference type="GO" id="GO:0071111">
    <property type="term" value="F:cyclic-guanylate-specific phosphodiesterase activity"/>
    <property type="evidence" value="ECO:0007669"/>
    <property type="project" value="UniProtKB-EC"/>
</dbReference>
<evidence type="ECO:0000259" key="1">
    <source>
        <dbReference type="PROSITE" id="PS50883"/>
    </source>
</evidence>
<protein>
    <submittedName>
        <fullName evidence="3">Bifunctional diguanylate cyclase/phosphodiesterase</fullName>
        <ecNumber evidence="3">2.7.7.65</ecNumber>
        <ecNumber evidence="3">3.1.4.52</ecNumber>
    </submittedName>
</protein>
<dbReference type="RefSeq" id="WP_285184737.1">
    <property type="nucleotide sequence ID" value="NZ_CP126981.1"/>
</dbReference>